<dbReference type="Proteomes" id="UP001144050">
    <property type="component" value="Unassembled WGS sequence"/>
</dbReference>
<sequence length="115" mass="12701">MWGQDARRGYAKSSAGRNAGRMMKNDEIQSAIQAAQRERSERIQITQDRVLQELARVTCRKGPVSGAPISGGRGLSLDTTSSRPDLFCCRWLAAPFIKANQTRHHGASMSLDVTR</sequence>
<dbReference type="GO" id="GO:0051276">
    <property type="term" value="P:chromosome organization"/>
    <property type="evidence" value="ECO:0007669"/>
    <property type="project" value="InterPro"/>
</dbReference>
<dbReference type="Pfam" id="PF03592">
    <property type="entry name" value="Terminase_2"/>
    <property type="match status" value="1"/>
</dbReference>
<evidence type="ECO:0000313" key="2">
    <source>
        <dbReference type="EMBL" id="MDB0574001.1"/>
    </source>
</evidence>
<dbReference type="RefSeq" id="WP_412771088.1">
    <property type="nucleotide sequence ID" value="NZ_JAIVFG010000093.1"/>
</dbReference>
<protein>
    <submittedName>
        <fullName evidence="2">Terminase small subunit</fullName>
    </submittedName>
</protein>
<gene>
    <name evidence="2" type="ORF">LBW59_25040</name>
</gene>
<evidence type="ECO:0000313" key="3">
    <source>
        <dbReference type="Proteomes" id="UP001144050"/>
    </source>
</evidence>
<name>A0AAW5ZVP8_RALSL</name>
<organism evidence="2 3">
    <name type="scientific">Ralstonia solanacearum</name>
    <name type="common">Pseudomonas solanacearum</name>
    <dbReference type="NCBI Taxonomy" id="305"/>
    <lineage>
        <taxon>Bacteria</taxon>
        <taxon>Pseudomonadati</taxon>
        <taxon>Pseudomonadota</taxon>
        <taxon>Betaproteobacteria</taxon>
        <taxon>Burkholderiales</taxon>
        <taxon>Burkholderiaceae</taxon>
        <taxon>Ralstonia</taxon>
        <taxon>Ralstonia solanacearum species complex</taxon>
    </lineage>
</organism>
<dbReference type="EMBL" id="JAIVFG010000093">
    <property type="protein sequence ID" value="MDB0574001.1"/>
    <property type="molecule type" value="Genomic_DNA"/>
</dbReference>
<dbReference type="Gene3D" id="1.10.10.1400">
    <property type="entry name" value="Terminase, small subunit, N-terminal DNA-binding domain, HTH motif"/>
    <property type="match status" value="1"/>
</dbReference>
<dbReference type="InterPro" id="IPR005335">
    <property type="entry name" value="Terminase_ssu"/>
</dbReference>
<proteinExistence type="predicted"/>
<dbReference type="AlphaFoldDB" id="A0AAW5ZVP8"/>
<accession>A0AAW5ZVP8</accession>
<comment type="caution">
    <text evidence="2">The sequence shown here is derived from an EMBL/GenBank/DDBJ whole genome shotgun (WGS) entry which is preliminary data.</text>
</comment>
<evidence type="ECO:0000256" key="1">
    <source>
        <dbReference type="SAM" id="MobiDB-lite"/>
    </source>
</evidence>
<feature type="region of interest" description="Disordered" evidence="1">
    <location>
        <begin position="1"/>
        <end position="35"/>
    </location>
</feature>
<reference evidence="2" key="1">
    <citation type="submission" date="2021-09" db="EMBL/GenBank/DDBJ databases">
        <title>Genomic analysis of Ralstonia spp.</title>
        <authorList>
            <person name="Aburjaile F."/>
            <person name="Ariute J.C."/>
            <person name="Pais A.K.L."/>
            <person name="Albuquerque G.M.R."/>
            <person name="Silva A.M.F."/>
            <person name="Brenig B."/>
            <person name="Azevedo V."/>
            <person name="Matiuzzi M."/>
            <person name="Ramos R."/>
            <person name="Goes-Neto A."/>
            <person name="Soares S."/>
            <person name="Iseppon A.M.B."/>
            <person name="Souza E."/>
            <person name="Gama M."/>
        </authorList>
    </citation>
    <scope>NUCLEOTIDE SEQUENCE</scope>
    <source>
        <strain evidence="2">CCRMRs91</strain>
    </source>
</reference>
<dbReference type="InterPro" id="IPR038713">
    <property type="entry name" value="Terminase_Gp1_N_sf"/>
</dbReference>